<keyword evidence="5" id="KW-1185">Reference proteome</keyword>
<dbReference type="InterPro" id="IPR000551">
    <property type="entry name" value="MerR-type_HTH_dom"/>
</dbReference>
<keyword evidence="1" id="KW-0175">Coiled coil</keyword>
<dbReference type="RefSeq" id="WP_041114500.1">
    <property type="nucleotide sequence ID" value="NZ_JARLVI010000020.1"/>
</dbReference>
<dbReference type="Pfam" id="PF13411">
    <property type="entry name" value="MerR_1"/>
    <property type="match status" value="1"/>
</dbReference>
<dbReference type="Proteomes" id="UP000031982">
    <property type="component" value="Unassembled WGS sequence"/>
</dbReference>
<accession>A0ABR5API6</accession>
<organism evidence="4 5">
    <name type="scientific">Bacillus badius</name>
    <dbReference type="NCBI Taxonomy" id="1455"/>
    <lineage>
        <taxon>Bacteria</taxon>
        <taxon>Bacillati</taxon>
        <taxon>Bacillota</taxon>
        <taxon>Bacilli</taxon>
        <taxon>Bacillales</taxon>
        <taxon>Bacillaceae</taxon>
        <taxon>Pseudobacillus</taxon>
    </lineage>
</organism>
<evidence type="ECO:0000313" key="4">
    <source>
        <dbReference type="EMBL" id="KIL74240.1"/>
    </source>
</evidence>
<dbReference type="InterPro" id="IPR009061">
    <property type="entry name" value="DNA-bd_dom_put_sf"/>
</dbReference>
<evidence type="ECO:0000256" key="1">
    <source>
        <dbReference type="SAM" id="Coils"/>
    </source>
</evidence>
<sequence>MSEYEKAYTTKEISLTLDIGSSTLRKWCLALEEKGYQFARTDNQRRLFVEKDLVALRYFQKLVQGENFSLENAAKVIASRYKEEASETRTPPVLDDEEQENTPAVIDQRSLMRSEDVINRLLDHIETQETFMREQQKYNEELKLELQKTQKELQSTNLYIKERLEERDKVLMESLKASQEAKKEMLQIAAAAKEEEKKGFWSRLLGK</sequence>
<protein>
    <recommendedName>
        <fullName evidence="6">DUF3967 domain-containing protein</fullName>
    </recommendedName>
</protein>
<evidence type="ECO:0000259" key="3">
    <source>
        <dbReference type="Pfam" id="PF13411"/>
    </source>
</evidence>
<name>A0ABR5API6_BACBA</name>
<evidence type="ECO:0000259" key="2">
    <source>
        <dbReference type="Pfam" id="PF13152"/>
    </source>
</evidence>
<comment type="caution">
    <text evidence="4">The sequence shown here is derived from an EMBL/GenBank/DDBJ whole genome shotgun (WGS) entry which is preliminary data.</text>
</comment>
<dbReference type="InterPro" id="IPR025052">
    <property type="entry name" value="DUF3967"/>
</dbReference>
<dbReference type="Gene3D" id="1.10.1660.10">
    <property type="match status" value="1"/>
</dbReference>
<proteinExistence type="predicted"/>
<evidence type="ECO:0000313" key="5">
    <source>
        <dbReference type="Proteomes" id="UP000031982"/>
    </source>
</evidence>
<dbReference type="EMBL" id="JXLP01000024">
    <property type="protein sequence ID" value="KIL74240.1"/>
    <property type="molecule type" value="Genomic_DNA"/>
</dbReference>
<reference evidence="4 5" key="1">
    <citation type="submission" date="2015-01" db="EMBL/GenBank/DDBJ databases">
        <title>Genome Assembly of Bacillus badius MTCC 1458.</title>
        <authorList>
            <person name="Verma A."/>
            <person name="Khatri I."/>
            <person name="Mual P."/>
            <person name="Subramanian S."/>
            <person name="Krishnamurthi S."/>
        </authorList>
    </citation>
    <scope>NUCLEOTIDE SEQUENCE [LARGE SCALE GENOMIC DNA]</scope>
    <source>
        <strain evidence="4 5">MTCC 1458</strain>
    </source>
</reference>
<dbReference type="SUPFAM" id="SSF46955">
    <property type="entry name" value="Putative DNA-binding domain"/>
    <property type="match status" value="1"/>
</dbReference>
<dbReference type="Pfam" id="PF13152">
    <property type="entry name" value="DUF3967"/>
    <property type="match status" value="1"/>
</dbReference>
<evidence type="ECO:0008006" key="6">
    <source>
        <dbReference type="Google" id="ProtNLM"/>
    </source>
</evidence>
<feature type="domain" description="DUF3967" evidence="2">
    <location>
        <begin position="163"/>
        <end position="195"/>
    </location>
</feature>
<gene>
    <name evidence="4" type="ORF">SD77_2895</name>
</gene>
<feature type="domain" description="HTH merR-type" evidence="3">
    <location>
        <begin position="8"/>
        <end position="78"/>
    </location>
</feature>
<feature type="coiled-coil region" evidence="1">
    <location>
        <begin position="132"/>
        <end position="198"/>
    </location>
</feature>